<accession>A0A5J4QCW1</accession>
<keyword evidence="2" id="KW-0378">Hydrolase</keyword>
<feature type="non-terminal residue" evidence="2">
    <location>
        <position position="1"/>
    </location>
</feature>
<dbReference type="GO" id="GO:0005975">
    <property type="term" value="P:carbohydrate metabolic process"/>
    <property type="evidence" value="ECO:0007669"/>
    <property type="project" value="InterPro"/>
</dbReference>
<sequence>GQTSYDVTANAFSAALMREKIRRMVLRDRNHPSLIIYNLCNEDAVWYSLRQEVMEEMHRLDETRLVVNTSGGNNGGYAVAIQHIRPYESAIRMDFTDNHTVGATTFFAEKDFNIHVPNDQQTSIMYWGEVKCYVGPENWYEIGKAFNGIKATKGSGYKGYNYSYYLDFGRKIEAFFTKHNMKGCGSGVIQSPGDISKTAGNGKMYNDGRNAQNILSYDKADGYAINAWSGGNGLEGTSGWYSGIVDDGRNVKGDPAIYAYYTRPVQIVIQRKIAADGIGGKTFDVSGKPAFKIKLINQGLLPAGNYKLVLRLKDGAGKYDESYREEISVLVAAGNVFAQDIRTNYAIMLKENLRGGFVTLEGELYNTENKKVADGAEQILLTNRPGFKDSFKGLTGEVYEWADAKTALENANAAVADFDPKVVSHYIVAAGTPDDITLNAMLSKVKNNGATLLVKFDTIWAEKLKSKGVLSADVTEWGAPQSGHWKGNGFGYIDYLVGSTGILDIQTISTTAWEVPGNPNGFYPFESNYPTHVYGTYVARPDVLRVLIGVIDYGKGKIVLDPTYPVDDHHPLNDLLFYNILTMKIKINEG</sequence>
<dbReference type="Gene3D" id="3.20.20.80">
    <property type="entry name" value="Glycosidases"/>
    <property type="match status" value="1"/>
</dbReference>
<gene>
    <name evidence="2" type="ORF">EZS27_030726</name>
</gene>
<dbReference type="GO" id="GO:0004565">
    <property type="term" value="F:beta-galactosidase activity"/>
    <property type="evidence" value="ECO:0007669"/>
    <property type="project" value="UniProtKB-EC"/>
</dbReference>
<dbReference type="InterPro" id="IPR006103">
    <property type="entry name" value="Glyco_hydro_2_cat"/>
</dbReference>
<evidence type="ECO:0000259" key="1">
    <source>
        <dbReference type="Pfam" id="PF02836"/>
    </source>
</evidence>
<reference evidence="2" key="1">
    <citation type="submission" date="2019-03" db="EMBL/GenBank/DDBJ databases">
        <title>Single cell metagenomics reveals metabolic interactions within the superorganism composed of flagellate Streblomastix strix and complex community of Bacteroidetes bacteria on its surface.</title>
        <authorList>
            <person name="Treitli S.C."/>
            <person name="Kolisko M."/>
            <person name="Husnik F."/>
            <person name="Keeling P."/>
            <person name="Hampl V."/>
        </authorList>
    </citation>
    <scope>NUCLEOTIDE SEQUENCE</scope>
    <source>
        <strain evidence="2">STM</strain>
    </source>
</reference>
<dbReference type="InterPro" id="IPR051913">
    <property type="entry name" value="GH2_Domain-Containing"/>
</dbReference>
<comment type="caution">
    <text evidence="2">The sequence shown here is derived from an EMBL/GenBank/DDBJ whole genome shotgun (WGS) entry which is preliminary data.</text>
</comment>
<dbReference type="Pfam" id="PF02836">
    <property type="entry name" value="Glyco_hydro_2_C"/>
    <property type="match status" value="1"/>
</dbReference>
<dbReference type="EC" id="3.2.1.23" evidence="2"/>
<keyword evidence="2" id="KW-0326">Glycosidase</keyword>
<dbReference type="PANTHER" id="PTHR42732">
    <property type="entry name" value="BETA-GALACTOSIDASE"/>
    <property type="match status" value="1"/>
</dbReference>
<organism evidence="2">
    <name type="scientific">termite gut metagenome</name>
    <dbReference type="NCBI Taxonomy" id="433724"/>
    <lineage>
        <taxon>unclassified sequences</taxon>
        <taxon>metagenomes</taxon>
        <taxon>organismal metagenomes</taxon>
    </lineage>
</organism>
<dbReference type="AlphaFoldDB" id="A0A5J4QCW1"/>
<dbReference type="EMBL" id="SNRY01003898">
    <property type="protein sequence ID" value="KAA6319372.1"/>
    <property type="molecule type" value="Genomic_DNA"/>
</dbReference>
<feature type="domain" description="Glycoside hydrolase family 2 catalytic" evidence="1">
    <location>
        <begin position="9"/>
        <end position="71"/>
    </location>
</feature>
<evidence type="ECO:0000313" key="2">
    <source>
        <dbReference type="EMBL" id="KAA6319372.1"/>
    </source>
</evidence>
<dbReference type="PANTHER" id="PTHR42732:SF2">
    <property type="entry name" value="BETA-MANNOSIDASE"/>
    <property type="match status" value="1"/>
</dbReference>
<protein>
    <submittedName>
        <fullName evidence="2">Beta-galactosidase</fullName>
        <ecNumber evidence="2">3.2.1.23</ecNumber>
    </submittedName>
</protein>
<proteinExistence type="predicted"/>
<dbReference type="InterPro" id="IPR017853">
    <property type="entry name" value="GH"/>
</dbReference>
<dbReference type="SUPFAM" id="SSF51445">
    <property type="entry name" value="(Trans)glycosidases"/>
    <property type="match status" value="1"/>
</dbReference>
<name>A0A5J4QCW1_9ZZZZ</name>